<dbReference type="PANTHER" id="PTHR35936">
    <property type="entry name" value="MEMBRANE-BOUND LYTIC MUREIN TRANSGLYCOSYLASE F"/>
    <property type="match status" value="1"/>
</dbReference>
<evidence type="ECO:0000256" key="1">
    <source>
        <dbReference type="ARBA" id="ARBA00022729"/>
    </source>
</evidence>
<dbReference type="Proteomes" id="UP001209681">
    <property type="component" value="Unassembled WGS sequence"/>
</dbReference>
<dbReference type="PANTHER" id="PTHR35936:SF38">
    <property type="entry name" value="GLUTAMINE-BINDING PERIPLASMIC PROTEIN"/>
    <property type="match status" value="1"/>
</dbReference>
<keyword evidence="1 2" id="KW-0732">Signal</keyword>
<dbReference type="EMBL" id="JAPFPW010000003">
    <property type="protein sequence ID" value="MCW7753119.1"/>
    <property type="molecule type" value="Genomic_DNA"/>
</dbReference>
<evidence type="ECO:0000313" key="5">
    <source>
        <dbReference type="Proteomes" id="UP001209681"/>
    </source>
</evidence>
<dbReference type="Gene3D" id="3.40.190.10">
    <property type="entry name" value="Periplasmic binding protein-like II"/>
    <property type="match status" value="2"/>
</dbReference>
<feature type="domain" description="Solute-binding protein family 3/N-terminal" evidence="3">
    <location>
        <begin position="43"/>
        <end position="270"/>
    </location>
</feature>
<protein>
    <submittedName>
        <fullName evidence="4">Transporter substrate-binding domain-containing protein</fullName>
    </submittedName>
</protein>
<organism evidence="4 5">
    <name type="scientific">Desulfobotulus pelophilus</name>
    <dbReference type="NCBI Taxonomy" id="2823377"/>
    <lineage>
        <taxon>Bacteria</taxon>
        <taxon>Pseudomonadati</taxon>
        <taxon>Thermodesulfobacteriota</taxon>
        <taxon>Desulfobacteria</taxon>
        <taxon>Desulfobacterales</taxon>
        <taxon>Desulfobacteraceae</taxon>
        <taxon>Desulfobotulus</taxon>
    </lineage>
</organism>
<dbReference type="InterPro" id="IPR001638">
    <property type="entry name" value="Solute-binding_3/MltF_N"/>
</dbReference>
<accession>A0ABT3N6P6</accession>
<feature type="signal peptide" evidence="2">
    <location>
        <begin position="1"/>
        <end position="20"/>
    </location>
</feature>
<feature type="chain" id="PRO_5046278333" evidence="2">
    <location>
        <begin position="21"/>
        <end position="279"/>
    </location>
</feature>
<dbReference type="SUPFAM" id="SSF53850">
    <property type="entry name" value="Periplasmic binding protein-like II"/>
    <property type="match status" value="1"/>
</dbReference>
<keyword evidence="5" id="KW-1185">Reference proteome</keyword>
<reference evidence="4 5" key="1">
    <citation type="submission" date="2022-11" db="EMBL/GenBank/DDBJ databases">
        <title>Desulfobotulus tamanensis H1 sp. nov. - anaerobic, alkaliphilic, sulphate reducing bacterium isolated from terrestrial mud volcano.</title>
        <authorList>
            <person name="Frolova A."/>
            <person name="Merkel A.Y."/>
            <person name="Slobodkin A.I."/>
        </authorList>
    </citation>
    <scope>NUCLEOTIDE SEQUENCE [LARGE SCALE GENOMIC DNA]</scope>
    <source>
        <strain evidence="4 5">H1</strain>
    </source>
</reference>
<dbReference type="Pfam" id="PF00497">
    <property type="entry name" value="SBP_bac_3"/>
    <property type="match status" value="1"/>
</dbReference>
<comment type="caution">
    <text evidence="4">The sequence shown here is derived from an EMBL/GenBank/DDBJ whole genome shotgun (WGS) entry which is preliminary data.</text>
</comment>
<evidence type="ECO:0000259" key="3">
    <source>
        <dbReference type="Pfam" id="PF00497"/>
    </source>
</evidence>
<name>A0ABT3N6P6_9BACT</name>
<sequence>MQKIWVVALMLALAAGTGNARSVIRMGYAPEGHIPIISEAPDNSGLYQDVFLAAAEKIGYGLEITRMPKRRILNLVESGELDFYPGFSYTAARAQWAFYFKNGLVESNAAVTLAAEPEITDREEINARGYVVLVPLGGEYGKEFTLYYEFPRLSVEKAMEMLQTTPKRGDVFVYRKSSLAYYLKRNPAEAPLFRIHSRPWSHESMYLGFSKNSPLAEFEVNLDFDPSLPESETNQPERLLPSCVAAQFMTAIDEMGNNGEIDALYIRYYGKTRDGTDLD</sequence>
<evidence type="ECO:0000256" key="2">
    <source>
        <dbReference type="SAM" id="SignalP"/>
    </source>
</evidence>
<gene>
    <name evidence="4" type="ORF">OOT00_03865</name>
</gene>
<evidence type="ECO:0000313" key="4">
    <source>
        <dbReference type="EMBL" id="MCW7753119.1"/>
    </source>
</evidence>
<dbReference type="RefSeq" id="WP_265423976.1">
    <property type="nucleotide sequence ID" value="NZ_JAPFPW010000003.1"/>
</dbReference>
<proteinExistence type="predicted"/>